<feature type="transmembrane region" description="Helical" evidence="1">
    <location>
        <begin position="259"/>
        <end position="277"/>
    </location>
</feature>
<dbReference type="SUPFAM" id="SSF81321">
    <property type="entry name" value="Family A G protein-coupled receptor-like"/>
    <property type="match status" value="1"/>
</dbReference>
<reference evidence="2" key="1">
    <citation type="submission" date="2025-05" db="UniProtKB">
        <authorList>
            <consortium name="EnsemblMetazoa"/>
        </authorList>
    </citation>
    <scope>IDENTIFICATION</scope>
</reference>
<feature type="transmembrane region" description="Helical" evidence="1">
    <location>
        <begin position="85"/>
        <end position="104"/>
    </location>
</feature>
<organism evidence="2 3">
    <name type="scientific">Diabrotica virgifera virgifera</name>
    <name type="common">western corn rootworm</name>
    <dbReference type="NCBI Taxonomy" id="50390"/>
    <lineage>
        <taxon>Eukaryota</taxon>
        <taxon>Metazoa</taxon>
        <taxon>Ecdysozoa</taxon>
        <taxon>Arthropoda</taxon>
        <taxon>Hexapoda</taxon>
        <taxon>Insecta</taxon>
        <taxon>Pterygota</taxon>
        <taxon>Neoptera</taxon>
        <taxon>Endopterygota</taxon>
        <taxon>Coleoptera</taxon>
        <taxon>Polyphaga</taxon>
        <taxon>Cucujiformia</taxon>
        <taxon>Chrysomeloidea</taxon>
        <taxon>Chrysomelidae</taxon>
        <taxon>Galerucinae</taxon>
        <taxon>Diabroticina</taxon>
        <taxon>Diabroticites</taxon>
        <taxon>Diabrotica</taxon>
    </lineage>
</organism>
<protein>
    <submittedName>
        <fullName evidence="2">Uncharacterized protein</fullName>
    </submittedName>
</protein>
<feature type="transmembrane region" description="Helical" evidence="1">
    <location>
        <begin position="163"/>
        <end position="183"/>
    </location>
</feature>
<keyword evidence="1" id="KW-0472">Membrane</keyword>
<dbReference type="Proteomes" id="UP001652700">
    <property type="component" value="Unplaced"/>
</dbReference>
<dbReference type="GeneID" id="126884720"/>
<feature type="transmembrane region" description="Helical" evidence="1">
    <location>
        <begin position="189"/>
        <end position="207"/>
    </location>
</feature>
<dbReference type="RefSeq" id="XP_050506803.1">
    <property type="nucleotide sequence ID" value="XM_050650846.1"/>
</dbReference>
<evidence type="ECO:0000313" key="2">
    <source>
        <dbReference type="EnsemblMetazoa" id="XP_050506803.1"/>
    </source>
</evidence>
<keyword evidence="1" id="KW-1133">Transmembrane helix</keyword>
<feature type="transmembrane region" description="Helical" evidence="1">
    <location>
        <begin position="124"/>
        <end position="142"/>
    </location>
</feature>
<name>A0ABM5K9D6_DIAVI</name>
<evidence type="ECO:0000313" key="3">
    <source>
        <dbReference type="Proteomes" id="UP001652700"/>
    </source>
</evidence>
<feature type="transmembrane region" description="Helical" evidence="1">
    <location>
        <begin position="36"/>
        <end position="64"/>
    </location>
</feature>
<keyword evidence="1" id="KW-0812">Transmembrane</keyword>
<dbReference type="EnsemblMetazoa" id="XM_050650846.1">
    <property type="protein sequence ID" value="XP_050506803.1"/>
    <property type="gene ID" value="LOC126884720"/>
</dbReference>
<sequence>MATPLSNLSYDEPIDNIFEDEDEADYQRFYMWMTKAAIFMTITDIIQFFLILGVLGINIYFIVIICRNKNLKTIKANRYLMHCSIFNLFMWITKPLYIIIMEVFRLYRYLGWGVYCVETQFETIGLTGMFLCMFGIGIEWLLAVNKTKMKPFVQKLYDHSIHIIYMLGIMKAIIDSIVCQYSFDIRYNYIEHVLLFALLAFVIYCNIKKNTLKAKNSYLLSVINLFVFSWIPLYCYDILFDVTRYQYTMAFILRVTNFIPNYLAYGSPIVIFIWLGRKNKYFKVAYRKSCSCCTCCRAISDYSGDDETFEDSEEIEDVENVENMSNNATHL</sequence>
<feature type="transmembrane region" description="Helical" evidence="1">
    <location>
        <begin position="219"/>
        <end position="239"/>
    </location>
</feature>
<proteinExistence type="predicted"/>
<keyword evidence="3" id="KW-1185">Reference proteome</keyword>
<accession>A0ABM5K9D6</accession>
<evidence type="ECO:0000256" key="1">
    <source>
        <dbReference type="SAM" id="Phobius"/>
    </source>
</evidence>